<name>A0A0U2XFN6_9BACL</name>
<dbReference type="STRING" id="200991.AUC31_10755"/>
<dbReference type="AlphaFoldDB" id="A0A0U2XFN6"/>
<organism evidence="3 4">
    <name type="scientific">Planococcus rifietoensis</name>
    <dbReference type="NCBI Taxonomy" id="200991"/>
    <lineage>
        <taxon>Bacteria</taxon>
        <taxon>Bacillati</taxon>
        <taxon>Bacillota</taxon>
        <taxon>Bacilli</taxon>
        <taxon>Bacillales</taxon>
        <taxon>Caryophanaceae</taxon>
        <taxon>Planococcus</taxon>
    </lineage>
</organism>
<sequence length="66" mass="7263">MEMPGGITVALIIFGLFLLITGLLVGSILVMLKKSKSNKVDDVPNQQTPVKSVKVEDRETPEDDHR</sequence>
<accession>A0A0U2XFN6</accession>
<feature type="region of interest" description="Disordered" evidence="1">
    <location>
        <begin position="38"/>
        <end position="66"/>
    </location>
</feature>
<keyword evidence="2" id="KW-0812">Transmembrane</keyword>
<keyword evidence="4" id="KW-1185">Reference proteome</keyword>
<evidence type="ECO:0000256" key="2">
    <source>
        <dbReference type="SAM" id="Phobius"/>
    </source>
</evidence>
<feature type="compositionally biased region" description="Basic and acidic residues" evidence="1">
    <location>
        <begin position="53"/>
        <end position="66"/>
    </location>
</feature>
<feature type="transmembrane region" description="Helical" evidence="2">
    <location>
        <begin position="6"/>
        <end position="32"/>
    </location>
</feature>
<keyword evidence="2" id="KW-0472">Membrane</keyword>
<evidence type="ECO:0000313" key="3">
    <source>
        <dbReference type="EMBL" id="ALS75647.1"/>
    </source>
</evidence>
<proteinExistence type="predicted"/>
<dbReference type="KEGG" id="prt:AUC31_10755"/>
<dbReference type="RefSeq" id="WP_058382350.1">
    <property type="nucleotide sequence ID" value="NZ_CP013659.2"/>
</dbReference>
<keyword evidence="2" id="KW-1133">Transmembrane helix</keyword>
<evidence type="ECO:0000313" key="4">
    <source>
        <dbReference type="Proteomes" id="UP000067683"/>
    </source>
</evidence>
<dbReference type="EMBL" id="CP013659">
    <property type="protein sequence ID" value="ALS75647.1"/>
    <property type="molecule type" value="Genomic_DNA"/>
</dbReference>
<dbReference type="OrthoDB" id="2429076at2"/>
<evidence type="ECO:0000256" key="1">
    <source>
        <dbReference type="SAM" id="MobiDB-lite"/>
    </source>
</evidence>
<reference evidence="3" key="1">
    <citation type="submission" date="2016-01" db="EMBL/GenBank/DDBJ databases">
        <title>Complete genome of Planococcus rifietoensis type strain M8.</title>
        <authorList>
            <person name="See-Too W.S."/>
        </authorList>
    </citation>
    <scope>NUCLEOTIDE SEQUENCE [LARGE SCALE GENOMIC DNA]</scope>
    <source>
        <strain evidence="3">M8</strain>
    </source>
</reference>
<gene>
    <name evidence="3" type="ORF">AUC31_10755</name>
</gene>
<dbReference type="Proteomes" id="UP000067683">
    <property type="component" value="Chromosome"/>
</dbReference>
<protein>
    <submittedName>
        <fullName evidence="3">Uncharacterized protein</fullName>
    </submittedName>
</protein>